<evidence type="ECO:0000313" key="3">
    <source>
        <dbReference type="EMBL" id="REG10276.1"/>
    </source>
</evidence>
<evidence type="ECO:0000256" key="1">
    <source>
        <dbReference type="SAM" id="MobiDB-lite"/>
    </source>
</evidence>
<dbReference type="PROSITE" id="PS51257">
    <property type="entry name" value="PROKAR_LIPOPROTEIN"/>
    <property type="match status" value="1"/>
</dbReference>
<evidence type="ECO:0008006" key="5">
    <source>
        <dbReference type="Google" id="ProtNLM"/>
    </source>
</evidence>
<dbReference type="AlphaFoldDB" id="A0A347ZV07"/>
<organism evidence="3 4">
    <name type="scientific">Pelolinea submarina</name>
    <dbReference type="NCBI Taxonomy" id="913107"/>
    <lineage>
        <taxon>Bacteria</taxon>
        <taxon>Bacillati</taxon>
        <taxon>Chloroflexota</taxon>
        <taxon>Anaerolineae</taxon>
        <taxon>Anaerolineales</taxon>
        <taxon>Anaerolineaceae</taxon>
        <taxon>Pelolinea</taxon>
    </lineage>
</organism>
<evidence type="ECO:0000313" key="4">
    <source>
        <dbReference type="Proteomes" id="UP000256388"/>
    </source>
</evidence>
<feature type="signal peptide" evidence="2">
    <location>
        <begin position="1"/>
        <end position="27"/>
    </location>
</feature>
<gene>
    <name evidence="3" type="ORF">DFR64_0130</name>
</gene>
<keyword evidence="2" id="KW-0732">Signal</keyword>
<evidence type="ECO:0000256" key="2">
    <source>
        <dbReference type="SAM" id="SignalP"/>
    </source>
</evidence>
<protein>
    <recommendedName>
        <fullName evidence="5">3-keto-disaccharide hydrolase domain-containing protein</fullName>
    </recommendedName>
</protein>
<reference evidence="3 4" key="1">
    <citation type="submission" date="2018-08" db="EMBL/GenBank/DDBJ databases">
        <title>Genomic Encyclopedia of Type Strains, Phase IV (KMG-IV): sequencing the most valuable type-strain genomes for metagenomic binning, comparative biology and taxonomic classification.</title>
        <authorList>
            <person name="Goeker M."/>
        </authorList>
    </citation>
    <scope>NUCLEOTIDE SEQUENCE [LARGE SCALE GENOMIC DNA]</scope>
    <source>
        <strain evidence="3 4">DSM 23923</strain>
    </source>
</reference>
<dbReference type="Proteomes" id="UP000256388">
    <property type="component" value="Unassembled WGS sequence"/>
</dbReference>
<feature type="chain" id="PRO_5030063654" description="3-keto-disaccharide hydrolase domain-containing protein" evidence="2">
    <location>
        <begin position="28"/>
        <end position="254"/>
    </location>
</feature>
<feature type="compositionally biased region" description="Low complexity" evidence="1">
    <location>
        <begin position="41"/>
        <end position="57"/>
    </location>
</feature>
<dbReference type="Gene3D" id="2.60.120.560">
    <property type="entry name" value="Exo-inulinase, domain 1"/>
    <property type="match status" value="1"/>
</dbReference>
<keyword evidence="4" id="KW-1185">Reference proteome</keyword>
<feature type="region of interest" description="Disordered" evidence="1">
    <location>
        <begin position="29"/>
        <end position="57"/>
    </location>
</feature>
<sequence>MKKVFAFSIILLIGLAGLASCSSSEDAAQSASNEVPASQVTQEPTEPEATSTPEATATQEPIHSVLFFEEDFSQNTLDWEAREGVTEIGAEGLQLEMPKNEAMGPYQGLLAYPWETLQVNGDCTFEFTMSGGYTFSGPMFNPDENYYSFILNPASVGLLRPSLGDKAWDALGDYKKQASSSDNNVTIKIIFVGEEVQVYVNDQLIASRTDEIFSHPKTFGGFYVVNGDKFAVSEIKVWGNSLDDLQIDSKFVNK</sequence>
<feature type="compositionally biased region" description="Polar residues" evidence="1">
    <location>
        <begin position="29"/>
        <end position="40"/>
    </location>
</feature>
<accession>A0A347ZV07</accession>
<dbReference type="RefSeq" id="WP_116223468.1">
    <property type="nucleotide sequence ID" value="NZ_AP018437.1"/>
</dbReference>
<dbReference type="EMBL" id="QUMS01000001">
    <property type="protein sequence ID" value="REG10276.1"/>
    <property type="molecule type" value="Genomic_DNA"/>
</dbReference>
<proteinExistence type="predicted"/>
<comment type="caution">
    <text evidence="3">The sequence shown here is derived from an EMBL/GenBank/DDBJ whole genome shotgun (WGS) entry which is preliminary data.</text>
</comment>
<name>A0A347ZV07_9CHLR</name>